<feature type="active site" description="Charge relay system" evidence="6">
    <location>
        <position position="146"/>
    </location>
</feature>
<dbReference type="InterPro" id="IPR048165">
    <property type="entry name" value="Bluetail_dom"/>
</dbReference>
<dbReference type="InterPro" id="IPR028994">
    <property type="entry name" value="Integrin_alpha_N"/>
</dbReference>
<dbReference type="NCBIfam" id="NF041519">
    <property type="entry name" value="bluetail"/>
    <property type="match status" value="1"/>
</dbReference>
<accession>A0AAU8J8E1</accession>
<dbReference type="SUPFAM" id="SSF69318">
    <property type="entry name" value="Integrin alpha N-terminal domain"/>
    <property type="match status" value="1"/>
</dbReference>
<dbReference type="GO" id="GO:0005509">
    <property type="term" value="F:calcium ion binding"/>
    <property type="evidence" value="ECO:0007669"/>
    <property type="project" value="InterPro"/>
</dbReference>
<dbReference type="PROSITE" id="PS00138">
    <property type="entry name" value="SUBTILASE_SER"/>
    <property type="match status" value="1"/>
</dbReference>
<dbReference type="Pfam" id="PF13517">
    <property type="entry name" value="FG-GAP_3"/>
    <property type="match status" value="3"/>
</dbReference>
<evidence type="ECO:0000259" key="9">
    <source>
        <dbReference type="Pfam" id="PF13205"/>
    </source>
</evidence>
<dbReference type="InterPro" id="IPR023828">
    <property type="entry name" value="Peptidase_S8_Ser-AS"/>
</dbReference>
<keyword evidence="5 6" id="KW-0720">Serine protease</keyword>
<dbReference type="SUPFAM" id="SSF49384">
    <property type="entry name" value="Carbohydrate-binding domain"/>
    <property type="match status" value="1"/>
</dbReference>
<dbReference type="InterPro" id="IPR015500">
    <property type="entry name" value="Peptidase_S8_subtilisin-rel"/>
</dbReference>
<evidence type="ECO:0000256" key="5">
    <source>
        <dbReference type="ARBA" id="ARBA00022825"/>
    </source>
</evidence>
<evidence type="ECO:0000256" key="1">
    <source>
        <dbReference type="ARBA" id="ARBA00011073"/>
    </source>
</evidence>
<protein>
    <submittedName>
        <fullName evidence="11">Ig-like domain-containing protein</fullName>
    </submittedName>
</protein>
<feature type="domain" description="Fervidolysin-like N-terminal prodomain" evidence="10">
    <location>
        <begin position="4"/>
        <end position="71"/>
    </location>
</feature>
<dbReference type="Pfam" id="PF13205">
    <property type="entry name" value="Big_5"/>
    <property type="match status" value="4"/>
</dbReference>
<proteinExistence type="inferred from homology"/>
<dbReference type="PANTHER" id="PTHR43399:SF4">
    <property type="entry name" value="CELL WALL-ASSOCIATED PROTEASE"/>
    <property type="match status" value="1"/>
</dbReference>
<evidence type="ECO:0000313" key="11">
    <source>
        <dbReference type="EMBL" id="XCM35017.1"/>
    </source>
</evidence>
<evidence type="ECO:0000256" key="6">
    <source>
        <dbReference type="PROSITE-ProRule" id="PRU01240"/>
    </source>
</evidence>
<organism evidence="11">
    <name type="scientific">Planktothricoides raciborskii GIHE-MW2</name>
    <dbReference type="NCBI Taxonomy" id="2792601"/>
    <lineage>
        <taxon>Bacteria</taxon>
        <taxon>Bacillati</taxon>
        <taxon>Cyanobacteriota</taxon>
        <taxon>Cyanophyceae</taxon>
        <taxon>Oscillatoriophycideae</taxon>
        <taxon>Oscillatoriales</taxon>
        <taxon>Oscillatoriaceae</taxon>
        <taxon>Planktothricoides</taxon>
    </lineage>
</organism>
<feature type="domain" description="SbsA Ig-like" evidence="9">
    <location>
        <begin position="899"/>
        <end position="1010"/>
    </location>
</feature>
<evidence type="ECO:0000256" key="2">
    <source>
        <dbReference type="ARBA" id="ARBA00022670"/>
    </source>
</evidence>
<dbReference type="GO" id="GO:0004252">
    <property type="term" value="F:serine-type endopeptidase activity"/>
    <property type="evidence" value="ECO:0007669"/>
    <property type="project" value="UniProtKB-UniRule"/>
</dbReference>
<dbReference type="InterPro" id="IPR014755">
    <property type="entry name" value="Cu-Rt/internalin_Ig-like"/>
</dbReference>
<dbReference type="GO" id="GO:0006508">
    <property type="term" value="P:proteolysis"/>
    <property type="evidence" value="ECO:0007669"/>
    <property type="project" value="UniProtKB-KW"/>
</dbReference>
<dbReference type="PROSITE" id="PS00330">
    <property type="entry name" value="HEMOLYSIN_CALCIUM"/>
    <property type="match status" value="2"/>
</dbReference>
<dbReference type="InterPro" id="IPR034204">
    <property type="entry name" value="PfSUB1-like_cat_dom"/>
</dbReference>
<keyword evidence="4 6" id="KW-0378">Hydrolase</keyword>
<dbReference type="InterPro" id="IPR008965">
    <property type="entry name" value="CBM2/CBM3_carb-bd_dom_sf"/>
</dbReference>
<dbReference type="PROSITE" id="PS00137">
    <property type="entry name" value="SUBTILASE_HIS"/>
    <property type="match status" value="1"/>
</dbReference>
<dbReference type="InterPro" id="IPR023827">
    <property type="entry name" value="Peptidase_S8_Asp-AS"/>
</dbReference>
<feature type="active site" description="Charge relay system" evidence="6">
    <location>
        <position position="201"/>
    </location>
</feature>
<dbReference type="InterPro" id="IPR011049">
    <property type="entry name" value="Serralysin-like_metalloprot_C"/>
</dbReference>
<feature type="domain" description="SbsA Ig-like" evidence="9">
    <location>
        <begin position="1015"/>
        <end position="1126"/>
    </location>
</feature>
<dbReference type="InterPro" id="IPR000209">
    <property type="entry name" value="Peptidase_S8/S53_dom"/>
</dbReference>
<feature type="domain" description="SbsA Ig-like" evidence="9">
    <location>
        <begin position="420"/>
        <end position="531"/>
    </location>
</feature>
<dbReference type="EMBL" id="CP159837">
    <property type="protein sequence ID" value="XCM35017.1"/>
    <property type="molecule type" value="Genomic_DNA"/>
</dbReference>
<keyword evidence="2 6" id="KW-0645">Protease</keyword>
<dbReference type="Gene3D" id="2.60.40.1220">
    <property type="match status" value="2"/>
</dbReference>
<gene>
    <name evidence="11" type="ORF">ABWT76_003668</name>
</gene>
<name>A0AAU8J8E1_9CYAN</name>
<dbReference type="Pfam" id="PF00082">
    <property type="entry name" value="Peptidase_S8"/>
    <property type="match status" value="1"/>
</dbReference>
<dbReference type="SUPFAM" id="SSF51120">
    <property type="entry name" value="beta-Roll"/>
    <property type="match status" value="4"/>
</dbReference>
<dbReference type="InterPro" id="IPR022398">
    <property type="entry name" value="Peptidase_S8_His-AS"/>
</dbReference>
<dbReference type="InterPro" id="IPR001343">
    <property type="entry name" value="Hemolysn_Ca-bd"/>
</dbReference>
<dbReference type="PANTHER" id="PTHR43399">
    <property type="entry name" value="SUBTILISIN-RELATED"/>
    <property type="match status" value="1"/>
</dbReference>
<dbReference type="Gene3D" id="2.150.10.10">
    <property type="entry name" value="Serralysin-like metalloprotease, C-terminal"/>
    <property type="match status" value="4"/>
</dbReference>
<dbReference type="PROSITE" id="PS51892">
    <property type="entry name" value="SUBTILASE"/>
    <property type="match status" value="1"/>
</dbReference>
<dbReference type="InterPro" id="IPR013517">
    <property type="entry name" value="FG-GAP"/>
</dbReference>
<dbReference type="PRINTS" id="PR00313">
    <property type="entry name" value="CABNDNGRPT"/>
</dbReference>
<comment type="similarity">
    <text evidence="1 6 7">Belongs to the peptidase S8 family.</text>
</comment>
<feature type="domain" description="Peptidase S8/S53" evidence="8">
    <location>
        <begin position="138"/>
        <end position="394"/>
    </location>
</feature>
<evidence type="ECO:0000256" key="7">
    <source>
        <dbReference type="RuleBase" id="RU003355"/>
    </source>
</evidence>
<evidence type="ECO:0000256" key="3">
    <source>
        <dbReference type="ARBA" id="ARBA00022729"/>
    </source>
</evidence>
<dbReference type="InterPro" id="IPR018511">
    <property type="entry name" value="Hemolysin-typ_Ca-bd_CS"/>
</dbReference>
<dbReference type="GO" id="GO:0030246">
    <property type="term" value="F:carbohydrate binding"/>
    <property type="evidence" value="ECO:0007669"/>
    <property type="project" value="InterPro"/>
</dbReference>
<feature type="domain" description="SbsA Ig-like" evidence="9">
    <location>
        <begin position="1566"/>
        <end position="1677"/>
    </location>
</feature>
<dbReference type="PROSITE" id="PS00136">
    <property type="entry name" value="SUBTILASE_ASP"/>
    <property type="match status" value="1"/>
</dbReference>
<reference evidence="11" key="1">
    <citation type="submission" date="2024-07" db="EMBL/GenBank/DDBJ databases">
        <authorList>
            <person name="Kim Y.J."/>
            <person name="Jeong J.Y."/>
        </authorList>
    </citation>
    <scope>NUCLEOTIDE SEQUENCE</scope>
    <source>
        <strain evidence="11">GIHE-MW2</strain>
    </source>
</reference>
<dbReference type="Pfam" id="PF00353">
    <property type="entry name" value="HemolysinCabind"/>
    <property type="match status" value="6"/>
</dbReference>
<dbReference type="Gene3D" id="3.40.50.200">
    <property type="entry name" value="Peptidase S8/S53 domain"/>
    <property type="match status" value="1"/>
</dbReference>
<dbReference type="Gene3D" id="2.130.10.130">
    <property type="entry name" value="Integrin alpha, N-terminal"/>
    <property type="match status" value="2"/>
</dbReference>
<dbReference type="CDD" id="cd07473">
    <property type="entry name" value="Peptidases_S8_Subtilisin_like"/>
    <property type="match status" value="1"/>
</dbReference>
<evidence type="ECO:0000256" key="4">
    <source>
        <dbReference type="ARBA" id="ARBA00022801"/>
    </source>
</evidence>
<dbReference type="InterPro" id="IPR036852">
    <property type="entry name" value="Peptidase_S8/S53_dom_sf"/>
</dbReference>
<dbReference type="Pfam" id="PF22148">
    <property type="entry name" value="Fervidolysin_NPro-like"/>
    <property type="match status" value="1"/>
</dbReference>
<dbReference type="InterPro" id="IPR032812">
    <property type="entry name" value="SbsA_Ig"/>
</dbReference>
<feature type="active site" description="Charge relay system" evidence="6">
    <location>
        <position position="361"/>
    </location>
</feature>
<dbReference type="PRINTS" id="PR00723">
    <property type="entry name" value="SUBTILISIN"/>
</dbReference>
<sequence>MSPDFRSDRVIVKLKPGANSNEISNLQAQIGVTKVSTASQLGIDIWQIPDGNVEQIISTYKNDPRFEYIEPDYIITLEDTSKTRNPEESLSIITPQATTPNDPGYSQLWGLNNTGQSGGTADADIDAPEAWDIQKGNQNLVIGVIDTGVDYNHPDLSANIWTNPGEIAGDGIDNDNNGYIDDVRGWDFAYNDNNPMDVQGHGTHVSGTIAGKGNNGIGVTGVAWNAKIMPLKFLDDSGSGSTSNAILAINYATAKGVKLTNNSWGGGGYSQALYDAINTAGQQGALFIAAAGNSSQNTDTTPAYPASYNLSNIISVASTTRTDGLSWFSNYGATTVDLGAPGSDIYSTLPNSSYGTLSGTSMASPHVTGAAALLWSQNPTWTAQQVKNSLMSTGDSISALNGITVSGKRLNIYNALAPADTTPPTASSFTPADNATGVAVAANLVVNFSEAIQKGSGNIVIKKVSDNSVVETIAVTNSNVTVSGSQLTINPTNDLAQGTDYYVEIANGAIKDIAGNNYAGITGNSTWNFTTTSQSSGSFTEDTSISLPGVYVSSVAWADYNGDGKQDFLLTGYSSSGYISKLYKNTGSGFSEDTTISLPGVSYGSVAWADYNGDGKQDFLLTGYSSSGYISKLYKNTGSGFSEDTTISLPGVSYGSVAWADYSGDGKQDFLLTGWSSSGGISKLYKNTGSGFSEDTTVSLPGVGYSSVAWADYSGDGKQDFLLTGYSSSGYISKLYKNTGSGFSEDTSVSLPGVYYSSVAWADYNGDGKQDFLLTGWSSSGSYISKLYKNTGSGFSEDTTVSLPGVGGSSVAWADYSGDGKQDFLLTGYSSSGRISKLYKNTGSGFSEDTSVSLPGVSYSSVAWADYSGDGKQDFLLTGSYNSGSFISKLYKNTATPADTTPPTASSFTPADNATGVAVAANLVVNFSEAIQKGSGNIVIKKVSDNSVVETIAVTNSNVTVSGSQLTINPTNDLAQGTDYYVEIANAAIKDIAGNNYAGITGNSTWNFQTVAPTDTTPPTANSFTPADNATGVAVAANLVVNFSEAIQKGSGNIVIKKVSDNSVVETIAVTNSNVTVSGSQLTINPTNDLAQGTDYYVEIANGAIKDIAGNNYAGITGNSTWNFKTVGGLLQTITPDFDSATAGNQTTKAFRPNNSVGVDVNYSTSDNNSSLTSSFGFKLHYDSSQLTFVNLTNPLSSPIAPTIGSPEADTANEDNDPLTDKVINVAWLNISGVNWPNTTLPANLYKANFTTSSTYTGTNVNFSSNNTSPGYSLSPTSAVLTLAPPVSLDADGNSSAQGATDGILIARHLFGFTGNTLTTGAIGTGATRTTATDIQNYLQNGQATMLDVDGNGSAQGATDGILIARYLFGFTGNTLTTGAIGTGATRTTATEIQQFLSTYLPTTPASSKSVVTNSATQNITASASTQNVAPGSSVSIDAKYSTSDNSSSLPSSFGFKLHYDSSKLNFVDFANPGVLSSPLTPTIGTPDADTLNEDNDTSTDKVINVAWLNLNGVNWPNVAAPTTLYKANFTALPTFTTGSAKVNFSSQNASPGYTFQGTGTVISADSTAPTASSFSPVDNATGVAVGANLVVNFSEAIKKGSGNLVIKKVSDNSVVETIAVTNSNVTVSGSQLTINPTNDLAQGTDYYVEIANAAIKDIAGNNYAGITGSSTWNFKTQGTSTINGTAGADNLIGTANPDIINGLAGNDTLNGGAGVDTLVGGLGNDIYVVDNTGDIVTELASQGTDLVQSSVTYTLGANVENLTLTGTAAINGTGNTLNNTITGNAANNTLNGGAGADILNGGLGNDIYVVDNAGDIVTELASQGTDLVQSSVTYTLGANVENLTLTGTAAINGTGNTLNNTITGNAANNTLNGGAGADILNGGLGNDIYVVDNAGDIVTELASQGTDLVQSSVTYTLGANVENLTLTGTAAINGTGNTLNNTITGNAANNTLNGGAGADILNGGLGNDIYVVDNAGDIVTELASQGTDLVQSSVTYTLGANVENLTLTGTAAINGTGNTLNNTITGNAANNTLNGGAGADILNGGLGNDIYVVDNAGDIVTELASQGTDLVQSSVTYTLGANVENLTLTGTAAINGTGNTLNNTITGNAANNTLNGGAGNDILNGAAGRDILTGSTGADTFVFQFGQSTVAACDRITDFAIGSDKIDLLTQAGAAMNAPTSFSRAANNAATTLATVVTQVFTDANGASAGNQALGLNSAALVVATNAAIAGTYLVVNDATAGFQSGNDLVINLTGYTGTLPGLGSITPGNFFI</sequence>
<dbReference type="InterPro" id="IPR051048">
    <property type="entry name" value="Peptidase_S8/S53_subtilisin"/>
</dbReference>
<evidence type="ECO:0000259" key="10">
    <source>
        <dbReference type="Pfam" id="PF22148"/>
    </source>
</evidence>
<dbReference type="InterPro" id="IPR054399">
    <property type="entry name" value="Fervidolysin-like_N_prodom"/>
</dbReference>
<dbReference type="RefSeq" id="WP_354634751.1">
    <property type="nucleotide sequence ID" value="NZ_CP159837.1"/>
</dbReference>
<dbReference type="SUPFAM" id="SSF52743">
    <property type="entry name" value="Subtilisin-like"/>
    <property type="match status" value="1"/>
</dbReference>
<evidence type="ECO:0000259" key="8">
    <source>
        <dbReference type="Pfam" id="PF00082"/>
    </source>
</evidence>
<keyword evidence="3" id="KW-0732">Signal</keyword>